<comment type="catalytic activity">
    <reaction evidence="1">
        <text>Hydrolysis of (1-&gt;3)-beta-D-glucosidic linkages in (1-&gt;3)-beta-D-glucans.</text>
        <dbReference type="EC" id="3.2.1.39"/>
    </reaction>
</comment>
<dbReference type="GO" id="GO:0042973">
    <property type="term" value="F:glucan endo-1,3-beta-D-glucosidase activity"/>
    <property type="evidence" value="ECO:0007669"/>
    <property type="project" value="UniProtKB-EC"/>
</dbReference>
<dbReference type="RefSeq" id="WP_213483767.1">
    <property type="nucleotide sequence ID" value="NZ_CAJRAY010000024.1"/>
</dbReference>
<organism evidence="11 12">
    <name type="scientific">Thermobacillus xylanilyticus</name>
    <dbReference type="NCBI Taxonomy" id="76633"/>
    <lineage>
        <taxon>Bacteria</taxon>
        <taxon>Bacillati</taxon>
        <taxon>Bacillota</taxon>
        <taxon>Bacilli</taxon>
        <taxon>Bacillales</taxon>
        <taxon>Paenibacillaceae</taxon>
        <taxon>Thermobacillus</taxon>
    </lineage>
</organism>
<dbReference type="EC" id="3.2.1.39" evidence="3"/>
<sequence length="772" mass="85855">MNRNRSVMTVLALCAALLAGCTGKPASVPFPELTEAEEGAEVRIGQGVVRTSLDGTGYQPPQPHVYKTDRVTGPIPTNDWWSSLAWGPFSGAMYPHPLVIRVGPDGLNVAYPPVRTSSGGFHALYKHSERDLTVGGRGHDVDDGLLNGFGDWHVDMLLPNKDGNAAIRATSAHGSPYLYFTFEGTDPFVTLNGEASFEETGHAHEAVFTVNGHAYALFAPVGTSWIRDAGGLTVELPEDARYVSLALLPDTRPETVETFRRYAYSFITDTIVSWRYDEETSRVETTYRFVTEPMEGKEKGTLTALYPHQWKHVTVQADDFLPYGYESPRGVMKVLAGESFRTVMTYPGILPFLPAAGADEARLREYLADERVQVLPSPEAEGTYWYGKNYNRLAQLIPIARQLGESETEEQLRQTIREDMERALTGADPARIAYYDRIWGTLNLYPTQFGADLVLNDHHFHYGYWVLAAAMLAYEDAEWARSDRMGGMIELLIRDYANWERGEDQPFPFLRTFDPYAGHSWASGNATDINSYSPGNNQESSSEALMAAAALILWGDATGNRAIRDTGIYLYTTEVEAVKNYWLDTENEHFPEAYEQDYAPIVVSAGGEFRTWWTTNPEEIYGINVLPVTGASLYWGHDPDYARKFYDDMAALNGGPPQEWRDILGMLRALYDPSGALADFEASPPVPEYGESRTHTYHWIANLNALGRVDPSIVADTTLFAVFRRDDRVTYAAYNGGDKPITVTFKRAADGAKVHTMKVPAKEMAAETVSGG</sequence>
<feature type="domain" description="Glycosyl hydrolase family 81 C-terminal" evidence="10">
    <location>
        <begin position="374"/>
        <end position="693"/>
    </location>
</feature>
<evidence type="ECO:0000256" key="9">
    <source>
        <dbReference type="SAM" id="SignalP"/>
    </source>
</evidence>
<dbReference type="InterPro" id="IPR005200">
    <property type="entry name" value="Endo-beta-glucanase"/>
</dbReference>
<feature type="chain" id="PRO_5045117026" description="glucan endo-1,3-beta-D-glucosidase" evidence="9">
    <location>
        <begin position="27"/>
        <end position="772"/>
    </location>
</feature>
<evidence type="ECO:0000256" key="4">
    <source>
        <dbReference type="ARBA" id="ARBA00022801"/>
    </source>
</evidence>
<accession>A0ABM8V1T0</accession>
<evidence type="ECO:0000313" key="12">
    <source>
        <dbReference type="Proteomes" id="UP000681526"/>
    </source>
</evidence>
<evidence type="ECO:0000256" key="3">
    <source>
        <dbReference type="ARBA" id="ARBA00012780"/>
    </source>
</evidence>
<evidence type="ECO:0000256" key="5">
    <source>
        <dbReference type="ARBA" id="ARBA00023277"/>
    </source>
</evidence>
<keyword evidence="4 11" id="KW-0378">Hydrolase</keyword>
<dbReference type="PANTHER" id="PTHR31983">
    <property type="entry name" value="ENDO-1,3(4)-BETA-GLUCANASE 1"/>
    <property type="match status" value="1"/>
</dbReference>
<dbReference type="PROSITE" id="PS51257">
    <property type="entry name" value="PROKAR_LIPOPROTEIN"/>
    <property type="match status" value="1"/>
</dbReference>
<dbReference type="PANTHER" id="PTHR31983:SF0">
    <property type="entry name" value="GLUCAN ENDO-1,3-BETA-D-GLUCOSIDASE 2"/>
    <property type="match status" value="1"/>
</dbReference>
<proteinExistence type="inferred from homology"/>
<evidence type="ECO:0000256" key="8">
    <source>
        <dbReference type="ARBA" id="ARBA00023326"/>
    </source>
</evidence>
<keyword evidence="7" id="KW-0961">Cell wall biogenesis/degradation</keyword>
<keyword evidence="8" id="KW-0624">Polysaccharide degradation</keyword>
<dbReference type="PROSITE" id="PS52008">
    <property type="entry name" value="GH81"/>
    <property type="match status" value="1"/>
</dbReference>
<evidence type="ECO:0000256" key="2">
    <source>
        <dbReference type="ARBA" id="ARBA00010730"/>
    </source>
</evidence>
<keyword evidence="9" id="KW-0732">Signal</keyword>
<evidence type="ECO:0000259" key="10">
    <source>
        <dbReference type="Pfam" id="PF17652"/>
    </source>
</evidence>
<protein>
    <recommendedName>
        <fullName evidence="3">glucan endo-1,3-beta-D-glucosidase</fullName>
        <ecNumber evidence="3">3.2.1.39</ecNumber>
    </recommendedName>
</protein>
<keyword evidence="6 11" id="KW-0326">Glycosidase</keyword>
<dbReference type="Gene3D" id="2.70.98.30">
    <property type="entry name" value="Golgi alpha-mannosidase II, domain 4"/>
    <property type="match status" value="1"/>
</dbReference>
<evidence type="ECO:0000313" key="11">
    <source>
        <dbReference type="EMBL" id="CAG5081735.1"/>
    </source>
</evidence>
<evidence type="ECO:0000256" key="1">
    <source>
        <dbReference type="ARBA" id="ARBA00000382"/>
    </source>
</evidence>
<keyword evidence="12" id="KW-1185">Reference proteome</keyword>
<gene>
    <name evidence="11" type="primary">txxe 1037-GH81</name>
    <name evidence="11" type="ORF">TXXE_05385</name>
</gene>
<dbReference type="Proteomes" id="UP000681526">
    <property type="component" value="Unassembled WGS sequence"/>
</dbReference>
<evidence type="ECO:0000256" key="7">
    <source>
        <dbReference type="ARBA" id="ARBA00023316"/>
    </source>
</evidence>
<comment type="caution">
    <text evidence="11">The sequence shown here is derived from an EMBL/GenBank/DDBJ whole genome shotgun (WGS) entry which is preliminary data.</text>
</comment>
<evidence type="ECO:0000256" key="6">
    <source>
        <dbReference type="ARBA" id="ARBA00023295"/>
    </source>
</evidence>
<feature type="signal peptide" evidence="9">
    <location>
        <begin position="1"/>
        <end position="26"/>
    </location>
</feature>
<keyword evidence="5" id="KW-0119">Carbohydrate metabolism</keyword>
<comment type="similarity">
    <text evidence="2">Belongs to the glycosyl hydrolase 81 family.</text>
</comment>
<dbReference type="EMBL" id="CAJRAY010000024">
    <property type="protein sequence ID" value="CAG5081735.1"/>
    <property type="molecule type" value="Genomic_DNA"/>
</dbReference>
<dbReference type="InterPro" id="IPR040720">
    <property type="entry name" value="GH81_C"/>
</dbReference>
<reference evidence="11 12" key="1">
    <citation type="submission" date="2021-04" db="EMBL/GenBank/DDBJ databases">
        <authorList>
            <person name="Rakotoarivonina H."/>
        </authorList>
    </citation>
    <scope>NUCLEOTIDE SEQUENCE [LARGE SCALE GENOMIC DNA]</scope>
    <source>
        <strain evidence="11 12">XE</strain>
    </source>
</reference>
<dbReference type="Pfam" id="PF17652">
    <property type="entry name" value="Glyco_hydro81C"/>
    <property type="match status" value="1"/>
</dbReference>
<name>A0ABM8V1T0_THEXY</name>